<dbReference type="Proteomes" id="UP000002320">
    <property type="component" value="Unassembled WGS sequence"/>
</dbReference>
<dbReference type="VEuPathDB" id="VectorBase:CPIJ002793"/>
<evidence type="ECO:0000313" key="2">
    <source>
        <dbReference type="EMBL" id="EDS38844.1"/>
    </source>
</evidence>
<sequence>MAFKIALIFATLAYVSAGAIDSGIHHSNLPVAIGYNQHPQLHHGHQTISYADHTQGHLNAYAPHSYAGVPAQVYSAPITKAYAVPAATAGHGYAHTVSHGRNYGYSGHGYNFAAALPHGQNYGYAGYGHAATPLTTYGHHGVVAPVVADHTAYAHGDISYRSRGGLIRSFPLSRLTTLIHLRRSILCR</sequence>
<name>B0W8B5_CULQU</name>
<dbReference type="VEuPathDB" id="VectorBase:CQUJHB012858"/>
<evidence type="ECO:0000313" key="4">
    <source>
        <dbReference type="Proteomes" id="UP000002320"/>
    </source>
</evidence>
<protein>
    <recommendedName>
        <fullName evidence="5">Cuticle protein</fullName>
    </recommendedName>
</protein>
<dbReference type="EMBL" id="DS231858">
    <property type="protein sequence ID" value="EDS38844.1"/>
    <property type="molecule type" value="Genomic_DNA"/>
</dbReference>
<accession>B0W8B5</accession>
<feature type="chain" id="PRO_5014566559" description="Cuticle protein" evidence="1">
    <location>
        <begin position="18"/>
        <end position="188"/>
    </location>
</feature>
<evidence type="ECO:0008006" key="5">
    <source>
        <dbReference type="Google" id="ProtNLM"/>
    </source>
</evidence>
<dbReference type="InParanoid" id="B0W8B5"/>
<keyword evidence="4" id="KW-1185">Reference proteome</keyword>
<evidence type="ECO:0000313" key="3">
    <source>
        <dbReference type="EnsemblMetazoa" id="CPIJ002793-PA"/>
    </source>
</evidence>
<dbReference type="HOGENOM" id="CLU_1442425_0_0_1"/>
<keyword evidence="1" id="KW-0732">Signal</keyword>
<gene>
    <name evidence="3" type="primary">6034660</name>
    <name evidence="2" type="ORF">CpipJ_CPIJ002793</name>
</gene>
<dbReference type="KEGG" id="cqu:CpipJ_CPIJ002793"/>
<evidence type="ECO:0000256" key="1">
    <source>
        <dbReference type="SAM" id="SignalP"/>
    </source>
</evidence>
<dbReference type="AlphaFoldDB" id="B0W8B5"/>
<reference evidence="3" key="2">
    <citation type="submission" date="2020-05" db="UniProtKB">
        <authorList>
            <consortium name="EnsemblMetazoa"/>
        </authorList>
    </citation>
    <scope>IDENTIFICATION</scope>
    <source>
        <strain evidence="3">JHB</strain>
    </source>
</reference>
<proteinExistence type="predicted"/>
<organism>
    <name type="scientific">Culex quinquefasciatus</name>
    <name type="common">Southern house mosquito</name>
    <name type="synonym">Culex pungens</name>
    <dbReference type="NCBI Taxonomy" id="7176"/>
    <lineage>
        <taxon>Eukaryota</taxon>
        <taxon>Metazoa</taxon>
        <taxon>Ecdysozoa</taxon>
        <taxon>Arthropoda</taxon>
        <taxon>Hexapoda</taxon>
        <taxon>Insecta</taxon>
        <taxon>Pterygota</taxon>
        <taxon>Neoptera</taxon>
        <taxon>Endopterygota</taxon>
        <taxon>Diptera</taxon>
        <taxon>Nematocera</taxon>
        <taxon>Culicoidea</taxon>
        <taxon>Culicidae</taxon>
        <taxon>Culicinae</taxon>
        <taxon>Culicini</taxon>
        <taxon>Culex</taxon>
        <taxon>Culex</taxon>
    </lineage>
</organism>
<dbReference type="EnsemblMetazoa" id="CPIJ002793-RA">
    <property type="protein sequence ID" value="CPIJ002793-PA"/>
    <property type="gene ID" value="CPIJ002793"/>
</dbReference>
<feature type="signal peptide" evidence="1">
    <location>
        <begin position="1"/>
        <end position="17"/>
    </location>
</feature>
<reference evidence="2" key="1">
    <citation type="submission" date="2007-03" db="EMBL/GenBank/DDBJ databases">
        <title>Annotation of Culex pipiens quinquefasciatus.</title>
        <authorList>
            <consortium name="The Broad Institute Genome Sequencing Platform"/>
            <person name="Atkinson P.W."/>
            <person name="Hemingway J."/>
            <person name="Christensen B.M."/>
            <person name="Higgs S."/>
            <person name="Kodira C."/>
            <person name="Hannick L."/>
            <person name="Megy K."/>
            <person name="O'Leary S."/>
            <person name="Pearson M."/>
            <person name="Haas B.J."/>
            <person name="Mauceli E."/>
            <person name="Wortman J.R."/>
            <person name="Lee N.H."/>
            <person name="Guigo R."/>
            <person name="Stanke M."/>
            <person name="Alvarado L."/>
            <person name="Amedeo P."/>
            <person name="Antoine C.H."/>
            <person name="Arensburger P."/>
            <person name="Bidwell S.L."/>
            <person name="Crawford M."/>
            <person name="Camaro F."/>
            <person name="Devon K."/>
            <person name="Engels R."/>
            <person name="Hammond M."/>
            <person name="Howarth C."/>
            <person name="Koehrsen M."/>
            <person name="Lawson D."/>
            <person name="Montgomery P."/>
            <person name="Nene V."/>
            <person name="Nusbaum C."/>
            <person name="Puiu D."/>
            <person name="Romero-Severson J."/>
            <person name="Severson D.W."/>
            <person name="Shumway M."/>
            <person name="Sisk P."/>
            <person name="Stolte C."/>
            <person name="Zeng Q."/>
            <person name="Eisenstadt E."/>
            <person name="Fraser-Liggett C."/>
            <person name="Strausberg R."/>
            <person name="Galagan J."/>
            <person name="Birren B."/>
            <person name="Collins F.H."/>
        </authorList>
    </citation>
    <scope>NUCLEOTIDE SEQUENCE [LARGE SCALE GENOMIC DNA]</scope>
    <source>
        <strain evidence="2">JHB</strain>
    </source>
</reference>